<evidence type="ECO:0000313" key="3">
    <source>
        <dbReference type="Proteomes" id="UP000515563"/>
    </source>
</evidence>
<sequence length="242" mass="25913">MTPGVLVWAAACLLLAGYDTAWRAVLLFSLYLGAGIVMPGMLIWRRSRGNVDGFAADFAFGTGIGLALSILTYIPGRAIGLPLLPLVVPAATLVAFVAVPVLRTNWLTKGAPMPAWWAWSIAAATVLGLWVITRNGLAIEPIAFPDAAFQYSDMSYQLALAGELKNHLPGEIPYVIGQSLNYHWFLHAEVAATSWQTGIEMDVLLRRLFPMLCALLPILSVAALATKLAKRPWGGPLGAGSC</sequence>
<feature type="transmembrane region" description="Helical" evidence="1">
    <location>
        <begin position="26"/>
        <end position="44"/>
    </location>
</feature>
<dbReference type="EMBL" id="CP043661">
    <property type="protein sequence ID" value="QNE18724.1"/>
    <property type="molecule type" value="Genomic_DNA"/>
</dbReference>
<keyword evidence="3" id="KW-1185">Reference proteome</keyword>
<keyword evidence="1" id="KW-1133">Transmembrane helix</keyword>
<reference evidence="3" key="1">
    <citation type="submission" date="2019-09" db="EMBL/GenBank/DDBJ databases">
        <title>Antimicrobial potential of Antarctic Bacteria.</title>
        <authorList>
            <person name="Benaud N."/>
            <person name="Edwards R.J."/>
            <person name="Ferrari B.C."/>
        </authorList>
    </citation>
    <scope>NUCLEOTIDE SEQUENCE [LARGE SCALE GENOMIC DNA]</scope>
    <source>
        <strain evidence="3">SPB151</strain>
    </source>
</reference>
<evidence type="ECO:0000313" key="2">
    <source>
        <dbReference type="EMBL" id="QNE18724.1"/>
    </source>
</evidence>
<evidence type="ECO:0000256" key="1">
    <source>
        <dbReference type="SAM" id="Phobius"/>
    </source>
</evidence>
<feature type="transmembrane region" description="Helical" evidence="1">
    <location>
        <begin position="80"/>
        <end position="102"/>
    </location>
</feature>
<keyword evidence="1" id="KW-0472">Membrane</keyword>
<feature type="transmembrane region" description="Helical" evidence="1">
    <location>
        <begin position="208"/>
        <end position="226"/>
    </location>
</feature>
<gene>
    <name evidence="2" type="ORF">F1D05_13400</name>
</gene>
<dbReference type="KEGG" id="kqi:F1D05_13400"/>
<dbReference type="AlphaFoldDB" id="A0A7G6WXK9"/>
<dbReference type="Proteomes" id="UP000515563">
    <property type="component" value="Chromosome"/>
</dbReference>
<organism evidence="2 3">
    <name type="scientific">Kribbella qitaiheensis</name>
    <dbReference type="NCBI Taxonomy" id="1544730"/>
    <lineage>
        <taxon>Bacteria</taxon>
        <taxon>Bacillati</taxon>
        <taxon>Actinomycetota</taxon>
        <taxon>Actinomycetes</taxon>
        <taxon>Propionibacteriales</taxon>
        <taxon>Kribbellaceae</taxon>
        <taxon>Kribbella</taxon>
    </lineage>
</organism>
<feature type="transmembrane region" description="Helical" evidence="1">
    <location>
        <begin position="56"/>
        <end position="74"/>
    </location>
</feature>
<feature type="transmembrane region" description="Helical" evidence="1">
    <location>
        <begin position="114"/>
        <end position="132"/>
    </location>
</feature>
<protein>
    <submittedName>
        <fullName evidence="2">Uncharacterized protein</fullName>
    </submittedName>
</protein>
<proteinExistence type="predicted"/>
<name>A0A7G6WXK9_9ACTN</name>
<keyword evidence="1" id="KW-0812">Transmembrane</keyword>
<reference evidence="2 3" key="2">
    <citation type="journal article" date="2020" name="Microbiol. Resour. Announc.">
        <title>Antarctic desert soil bacteria exhibit high novel natural product potential, evaluated through long-read genome sequencing and comparative genomics.</title>
        <authorList>
            <person name="Benaud N."/>
            <person name="Edwards R.J."/>
            <person name="Amos T.G."/>
            <person name="D'Agostino P.M."/>
            <person name="Gutierrez-Chavez C."/>
            <person name="Montgomery K."/>
            <person name="Nicetic I."/>
            <person name="Ferrari B.C."/>
        </authorList>
    </citation>
    <scope>NUCLEOTIDE SEQUENCE [LARGE SCALE GENOMIC DNA]</scope>
    <source>
        <strain evidence="2 3">SPB151</strain>
    </source>
</reference>
<dbReference type="RefSeq" id="WP_185448023.1">
    <property type="nucleotide sequence ID" value="NZ_CP043661.1"/>
</dbReference>
<accession>A0A7G6WXK9</accession>